<reference evidence="16 17" key="1">
    <citation type="submission" date="2023-09" db="EMBL/GenBank/DDBJ databases">
        <title>Nesidiocoris tenuis whole genome shotgun sequence.</title>
        <authorList>
            <person name="Shibata T."/>
            <person name="Shimoda M."/>
            <person name="Kobayashi T."/>
            <person name="Uehara T."/>
        </authorList>
    </citation>
    <scope>NUCLEOTIDE SEQUENCE [LARGE SCALE GENOMIC DNA]</scope>
    <source>
        <strain evidence="16 17">Japan</strain>
    </source>
</reference>
<dbReference type="InterPro" id="IPR006058">
    <property type="entry name" value="2Fe2S_fd_BS"/>
</dbReference>
<keyword evidence="13" id="KW-0411">Iron-sulfur</keyword>
<dbReference type="InterPro" id="IPR036683">
    <property type="entry name" value="CO_DH_flav_C_dom_sf"/>
</dbReference>
<dbReference type="Gene3D" id="3.30.465.10">
    <property type="match status" value="1"/>
</dbReference>
<comment type="similarity">
    <text evidence="4">Belongs to the xanthine dehydrogenase family.</text>
</comment>
<dbReference type="Pfam" id="PF20256">
    <property type="entry name" value="MoCoBD_2"/>
    <property type="match status" value="1"/>
</dbReference>
<dbReference type="PANTHER" id="PTHR11908:SF132">
    <property type="entry name" value="ALDEHYDE OXIDASE 1-RELATED"/>
    <property type="match status" value="1"/>
</dbReference>
<keyword evidence="6" id="KW-0500">Molybdenum</keyword>
<protein>
    <submittedName>
        <fullName evidence="16">Aldehyde oxidase</fullName>
    </submittedName>
</protein>
<dbReference type="InterPro" id="IPR016166">
    <property type="entry name" value="FAD-bd_PCMH"/>
</dbReference>
<evidence type="ECO:0000256" key="14">
    <source>
        <dbReference type="ARBA" id="ARBA00023140"/>
    </source>
</evidence>
<dbReference type="SUPFAM" id="SSF56176">
    <property type="entry name" value="FAD-binding/transporter-associated domain-like"/>
    <property type="match status" value="1"/>
</dbReference>
<evidence type="ECO:0000313" key="16">
    <source>
        <dbReference type="EMBL" id="BET01355.1"/>
    </source>
</evidence>
<dbReference type="Pfam" id="PF03450">
    <property type="entry name" value="CO_deh_flav_C"/>
    <property type="match status" value="1"/>
</dbReference>
<evidence type="ECO:0000256" key="1">
    <source>
        <dbReference type="ARBA" id="ARBA00001924"/>
    </source>
</evidence>
<keyword evidence="11" id="KW-0560">Oxidoreductase</keyword>
<comment type="cofactor">
    <cofactor evidence="2">
        <name>FAD</name>
        <dbReference type="ChEBI" id="CHEBI:57692"/>
    </cofactor>
</comment>
<dbReference type="InterPro" id="IPR008274">
    <property type="entry name" value="AldOxase/xan_DH_MoCoBD1"/>
</dbReference>
<dbReference type="InterPro" id="IPR016208">
    <property type="entry name" value="Ald_Oxase/xanthine_DH-like"/>
</dbReference>
<accession>A0ABN7BCF1</accession>
<keyword evidence="8" id="KW-0001">2Fe-2S</keyword>
<dbReference type="SUPFAM" id="SSF56003">
    <property type="entry name" value="Molybdenum cofactor-binding domain"/>
    <property type="match status" value="1"/>
</dbReference>
<keyword evidence="14" id="KW-0576">Peroxisome</keyword>
<dbReference type="Gene3D" id="3.10.20.30">
    <property type="match status" value="1"/>
</dbReference>
<dbReference type="SMART" id="SM01092">
    <property type="entry name" value="CO_deh_flav_C"/>
    <property type="match status" value="1"/>
</dbReference>
<dbReference type="PROSITE" id="PS51387">
    <property type="entry name" value="FAD_PCMH"/>
    <property type="match status" value="1"/>
</dbReference>
<evidence type="ECO:0000256" key="9">
    <source>
        <dbReference type="ARBA" id="ARBA00022723"/>
    </source>
</evidence>
<organism evidence="16 17">
    <name type="scientific">Nesidiocoris tenuis</name>
    <dbReference type="NCBI Taxonomy" id="355587"/>
    <lineage>
        <taxon>Eukaryota</taxon>
        <taxon>Metazoa</taxon>
        <taxon>Ecdysozoa</taxon>
        <taxon>Arthropoda</taxon>
        <taxon>Hexapoda</taxon>
        <taxon>Insecta</taxon>
        <taxon>Pterygota</taxon>
        <taxon>Neoptera</taxon>
        <taxon>Paraneoptera</taxon>
        <taxon>Hemiptera</taxon>
        <taxon>Heteroptera</taxon>
        <taxon>Panheteroptera</taxon>
        <taxon>Cimicomorpha</taxon>
        <taxon>Miridae</taxon>
        <taxon>Dicyphina</taxon>
        <taxon>Nesidiocoris</taxon>
    </lineage>
</organism>
<keyword evidence="10" id="KW-0274">FAD</keyword>
<evidence type="ECO:0000256" key="2">
    <source>
        <dbReference type="ARBA" id="ARBA00001974"/>
    </source>
</evidence>
<dbReference type="PROSITE" id="PS00197">
    <property type="entry name" value="2FE2S_FER_1"/>
    <property type="match status" value="1"/>
</dbReference>
<evidence type="ECO:0000256" key="11">
    <source>
        <dbReference type="ARBA" id="ARBA00023002"/>
    </source>
</evidence>
<dbReference type="Gene3D" id="3.90.1170.50">
    <property type="entry name" value="Aldehyde oxidase/xanthine dehydrogenase, a/b hammerhead"/>
    <property type="match status" value="1"/>
</dbReference>
<name>A0ABN7BCF1_9HEMI</name>
<evidence type="ECO:0000259" key="15">
    <source>
        <dbReference type="PROSITE" id="PS51387"/>
    </source>
</evidence>
<evidence type="ECO:0000256" key="5">
    <source>
        <dbReference type="ARBA" id="ARBA00011738"/>
    </source>
</evidence>
<sequence length="1276" mass="139635">MSIKEEVVTFAINGRIYHVYQSTVGPDTSLNTFIRHHALLKGTKYMCREGHCGACIVTMQFTHPVTKKDQICAINSCLMPVLACHGTSIATVEGIGNSQQGYHEIQESLANGNGSQCGYCSPGMVMTIYSSLKCNPNISQLEMEKSFCGNSCRCTGYRPIIQSANSVLSKLQKSSDGTDMALSCSTCPKGKKGFQNIECSDEDSNVLHFVELALASNFVRMDFNALGTKWFKVGTIFEIMQVFDLIGRNSYVLVAGNTSQGLYPRKVTPSAFIDVRGVKELQQFRKFKNKLVLGANMTLGDTILALRKTADEDQLMFGYLNVLADHMSLVANVAVRNVATLAGNLQMKHDHHDFVSDIFLILNLAGARMKINDQRGIVRTVSMLEFLHNDMFKTLITSIELPGISSNHYIMKTYKVMPRKQNALSLLSAGFLFRVLNDDKLVEEKPKILMAGINNDFVHAENTESFLKGKKLLDDAVILEAANILSREVQPDSDALTASPEYRRRLACSILYKFILHVGGATVQDCYRSGNEILARPLSSSMQDFKAGEEFAPVGQPMQKLEALKQCSGEAEYVNDIPRFANELFATLVLAEEAAATIHSVDPSRALDEKGIVAFYGVDDIPGRNSFGNIPPFLPEHEEIFCSGHVLHSGQPVGVLVGENEDCLKKAVSMVEIKYSSKEEPVFTIKDVIRNNLTSRILLQSNIQASETKGDIKYEIQGEFQLGPQCHYAMELITVLVVPTDHGFKVYPTSQWIQSVQTAIAQCLSIPENAIEIEVKRIGGGFGGKMTRIGQVAAACALAAQKLRAPVRLTLDLETTMKFLGKRCPLLTKYQASVDENGVIQKLTADLYEDYGVSLNDPLDQEALHGFQNCYDFKTWTVNVYAVMTDNIRTYTRSPGSLEGLASIEHIMDHIAEVTGKDPTIVRLANAAAEDLQQIKDVIDTVKASSDFAIRLQAVEDANKANRWTKRGLALVPMKFLICFAPSYYGMVTVFPGDGSVAVSTGGIEMGQGVNTKAAQVCAYALGISFDQVSVVSSRSLTSPGNFPSGSSLTSDSVCSAVMSCCKQLKERFKPIEENIGTSDWLQVVKAANMQGLSLVALHCYSPSESIPNDYPVYGATVLEVEVDVLTGQYQILRADILEDAGESLNPAVDIGQIEGGFVMGLGYFSTENVICDPKTGTTLTCNSKNYWTPGAMDIPADFRVTLRQNSPNPLGVLRSKATGEPPLCMSCVLLSALRHAITSARKDAGIEEGRFEYGQPCTFEKTLLACGTDNSAFKI</sequence>
<evidence type="ECO:0000256" key="12">
    <source>
        <dbReference type="ARBA" id="ARBA00023004"/>
    </source>
</evidence>
<comment type="subunit">
    <text evidence="5">Homodimer.</text>
</comment>
<dbReference type="Pfam" id="PF01315">
    <property type="entry name" value="Ald_Xan_dh_C"/>
    <property type="match status" value="1"/>
</dbReference>
<dbReference type="InterPro" id="IPR036318">
    <property type="entry name" value="FAD-bd_PCMH-like_sf"/>
</dbReference>
<keyword evidence="17" id="KW-1185">Reference proteome</keyword>
<dbReference type="InterPro" id="IPR012675">
    <property type="entry name" value="Beta-grasp_dom_sf"/>
</dbReference>
<evidence type="ECO:0000256" key="13">
    <source>
        <dbReference type="ARBA" id="ARBA00023014"/>
    </source>
</evidence>
<evidence type="ECO:0000256" key="10">
    <source>
        <dbReference type="ARBA" id="ARBA00022827"/>
    </source>
</evidence>
<dbReference type="InterPro" id="IPR037165">
    <property type="entry name" value="AldOxase/xan_DH_Mopterin-bd_sf"/>
</dbReference>
<dbReference type="InterPro" id="IPR001041">
    <property type="entry name" value="2Fe-2S_ferredoxin-type"/>
</dbReference>
<keyword evidence="9" id="KW-0479">Metal-binding</keyword>
<keyword evidence="7" id="KW-0285">Flavoprotein</keyword>
<evidence type="ECO:0000256" key="7">
    <source>
        <dbReference type="ARBA" id="ARBA00022630"/>
    </source>
</evidence>
<dbReference type="SMART" id="SM01008">
    <property type="entry name" value="Ald_Xan_dh_C"/>
    <property type="match status" value="1"/>
</dbReference>
<dbReference type="InterPro" id="IPR002888">
    <property type="entry name" value="2Fe-2S-bd"/>
</dbReference>
<dbReference type="Proteomes" id="UP001307889">
    <property type="component" value="Chromosome 12"/>
</dbReference>
<dbReference type="Gene3D" id="3.30.390.50">
    <property type="entry name" value="CO dehydrogenase flavoprotein, C-terminal domain"/>
    <property type="match status" value="1"/>
</dbReference>
<dbReference type="InterPro" id="IPR005107">
    <property type="entry name" value="CO_DH_flav_C"/>
</dbReference>
<dbReference type="InterPro" id="IPR036856">
    <property type="entry name" value="Ald_Oxase/Xan_DH_a/b_sf"/>
</dbReference>
<feature type="domain" description="FAD-binding PCMH-type" evidence="15">
    <location>
        <begin position="223"/>
        <end position="406"/>
    </location>
</feature>
<dbReference type="Pfam" id="PF00111">
    <property type="entry name" value="Fer2"/>
    <property type="match status" value="1"/>
</dbReference>
<dbReference type="SUPFAM" id="SSF54292">
    <property type="entry name" value="2Fe-2S ferredoxin-like"/>
    <property type="match status" value="1"/>
</dbReference>
<keyword evidence="12" id="KW-0408">Iron</keyword>
<gene>
    <name evidence="16" type="ORF">NTJ_14172</name>
</gene>
<evidence type="ECO:0000256" key="3">
    <source>
        <dbReference type="ARBA" id="ARBA00004275"/>
    </source>
</evidence>
<dbReference type="Gene3D" id="3.30.365.10">
    <property type="entry name" value="Aldehyde oxidase/xanthine dehydrogenase, molybdopterin binding domain"/>
    <property type="match status" value="4"/>
</dbReference>
<proteinExistence type="inferred from homology"/>
<evidence type="ECO:0000256" key="6">
    <source>
        <dbReference type="ARBA" id="ARBA00022505"/>
    </source>
</evidence>
<dbReference type="PIRSF" id="PIRSF000127">
    <property type="entry name" value="Xanthine_DH"/>
    <property type="match status" value="1"/>
</dbReference>
<dbReference type="Gene3D" id="1.10.150.120">
    <property type="entry name" value="[2Fe-2S]-binding domain"/>
    <property type="match status" value="1"/>
</dbReference>
<dbReference type="CDD" id="cd00207">
    <property type="entry name" value="fer2"/>
    <property type="match status" value="1"/>
</dbReference>
<evidence type="ECO:0000256" key="4">
    <source>
        <dbReference type="ARBA" id="ARBA00006849"/>
    </source>
</evidence>
<dbReference type="InterPro" id="IPR016169">
    <property type="entry name" value="FAD-bd_PCMH_sub2"/>
</dbReference>
<dbReference type="InterPro" id="IPR046867">
    <property type="entry name" value="AldOxase/xan_DH_MoCoBD2"/>
</dbReference>
<dbReference type="PANTHER" id="PTHR11908">
    <property type="entry name" value="XANTHINE DEHYDROGENASE"/>
    <property type="match status" value="1"/>
</dbReference>
<dbReference type="InterPro" id="IPR000674">
    <property type="entry name" value="Ald_Oxase/Xan_DH_a/b"/>
</dbReference>
<dbReference type="EMBL" id="AP028920">
    <property type="protein sequence ID" value="BET01355.1"/>
    <property type="molecule type" value="Genomic_DNA"/>
</dbReference>
<evidence type="ECO:0000313" key="17">
    <source>
        <dbReference type="Proteomes" id="UP001307889"/>
    </source>
</evidence>
<dbReference type="Pfam" id="PF00941">
    <property type="entry name" value="FAD_binding_5"/>
    <property type="match status" value="1"/>
</dbReference>
<dbReference type="SUPFAM" id="SSF55447">
    <property type="entry name" value="CO dehydrogenase flavoprotein C-terminal domain-like"/>
    <property type="match status" value="1"/>
</dbReference>
<dbReference type="SUPFAM" id="SSF47741">
    <property type="entry name" value="CO dehydrogenase ISP C-domain like"/>
    <property type="match status" value="1"/>
</dbReference>
<dbReference type="InterPro" id="IPR036884">
    <property type="entry name" value="2Fe-2S-bd_dom_sf"/>
</dbReference>
<evidence type="ECO:0000256" key="8">
    <source>
        <dbReference type="ARBA" id="ARBA00022714"/>
    </source>
</evidence>
<dbReference type="Pfam" id="PF01799">
    <property type="entry name" value="Fer2_2"/>
    <property type="match status" value="1"/>
</dbReference>
<dbReference type="InterPro" id="IPR002346">
    <property type="entry name" value="Mopterin_DH_FAD-bd"/>
</dbReference>
<comment type="cofactor">
    <cofactor evidence="1">
        <name>Mo-molybdopterin</name>
        <dbReference type="ChEBI" id="CHEBI:71302"/>
    </cofactor>
</comment>
<dbReference type="InterPro" id="IPR036010">
    <property type="entry name" value="2Fe-2S_ferredoxin-like_sf"/>
</dbReference>
<dbReference type="SUPFAM" id="SSF54665">
    <property type="entry name" value="CO dehydrogenase molybdoprotein N-domain-like"/>
    <property type="match status" value="1"/>
</dbReference>
<comment type="subcellular location">
    <subcellularLocation>
        <location evidence="3">Peroxisome</location>
    </subcellularLocation>
</comment>
<dbReference type="Pfam" id="PF02738">
    <property type="entry name" value="MoCoBD_1"/>
    <property type="match status" value="1"/>
</dbReference>